<feature type="domain" description="HD" evidence="8">
    <location>
        <begin position="324"/>
        <end position="416"/>
    </location>
</feature>
<dbReference type="EMBL" id="MHCX01000016">
    <property type="protein sequence ID" value="OGY29705.1"/>
    <property type="molecule type" value="Genomic_DNA"/>
</dbReference>
<dbReference type="InterPro" id="IPR004088">
    <property type="entry name" value="KH_dom_type_1"/>
</dbReference>
<dbReference type="Proteomes" id="UP000177821">
    <property type="component" value="Unassembled WGS sequence"/>
</dbReference>
<gene>
    <name evidence="5" type="primary">rny</name>
    <name evidence="9" type="ORF">A3J50_02060</name>
</gene>
<dbReference type="AlphaFoldDB" id="A0A1G1WPN6"/>
<dbReference type="GO" id="GO:0004521">
    <property type="term" value="F:RNA endonuclease activity"/>
    <property type="evidence" value="ECO:0007669"/>
    <property type="project" value="UniProtKB-UniRule"/>
</dbReference>
<dbReference type="Gene3D" id="3.30.1370.10">
    <property type="entry name" value="K Homology domain, type 1"/>
    <property type="match status" value="1"/>
</dbReference>
<dbReference type="InterPro" id="IPR006674">
    <property type="entry name" value="HD_domain"/>
</dbReference>
<dbReference type="Pfam" id="PF00013">
    <property type="entry name" value="KH_1"/>
    <property type="match status" value="1"/>
</dbReference>
<dbReference type="PROSITE" id="PS50084">
    <property type="entry name" value="KH_TYPE_1"/>
    <property type="match status" value="1"/>
</dbReference>
<dbReference type="InterPro" id="IPR006675">
    <property type="entry name" value="HDIG_dom"/>
</dbReference>
<evidence type="ECO:0000256" key="7">
    <source>
        <dbReference type="SAM" id="Coils"/>
    </source>
</evidence>
<evidence type="ECO:0000256" key="6">
    <source>
        <dbReference type="NCBIfam" id="TIGR03319"/>
    </source>
</evidence>
<dbReference type="GO" id="GO:0005886">
    <property type="term" value="C:plasma membrane"/>
    <property type="evidence" value="ECO:0007669"/>
    <property type="project" value="UniProtKB-UniRule"/>
</dbReference>
<dbReference type="InterPro" id="IPR017705">
    <property type="entry name" value="Ribonuclease_Y"/>
</dbReference>
<dbReference type="SMART" id="SM00471">
    <property type="entry name" value="HDc"/>
    <property type="match status" value="1"/>
</dbReference>
<dbReference type="CDD" id="cd22431">
    <property type="entry name" value="KH-I_RNaseY"/>
    <property type="match status" value="1"/>
</dbReference>
<evidence type="ECO:0000313" key="9">
    <source>
        <dbReference type="EMBL" id="OGY29705.1"/>
    </source>
</evidence>
<keyword evidence="1 5" id="KW-0540">Nuclease</keyword>
<dbReference type="NCBIfam" id="TIGR03319">
    <property type="entry name" value="RNase_Y"/>
    <property type="match status" value="1"/>
</dbReference>
<dbReference type="GO" id="GO:0006402">
    <property type="term" value="P:mRNA catabolic process"/>
    <property type="evidence" value="ECO:0007669"/>
    <property type="project" value="UniProtKB-UniRule"/>
</dbReference>
<evidence type="ECO:0000256" key="5">
    <source>
        <dbReference type="HAMAP-Rule" id="MF_00335"/>
    </source>
</evidence>
<dbReference type="HAMAP" id="MF_00335">
    <property type="entry name" value="RNase_Y"/>
    <property type="match status" value="1"/>
</dbReference>
<keyword evidence="3 5" id="KW-0378">Hydrolase</keyword>
<protein>
    <recommendedName>
        <fullName evidence="5 6">Ribonuclease Y</fullName>
        <shortName evidence="5">RNase Y</shortName>
        <ecNumber evidence="5 6">3.1.-.-</ecNumber>
    </recommendedName>
</protein>
<reference evidence="9 10" key="1">
    <citation type="journal article" date="2016" name="Nat. Commun.">
        <title>Thousands of microbial genomes shed light on interconnected biogeochemical processes in an aquifer system.</title>
        <authorList>
            <person name="Anantharaman K."/>
            <person name="Brown C.T."/>
            <person name="Hug L.A."/>
            <person name="Sharon I."/>
            <person name="Castelle C.J."/>
            <person name="Probst A.J."/>
            <person name="Thomas B.C."/>
            <person name="Singh A."/>
            <person name="Wilkins M.J."/>
            <person name="Karaoz U."/>
            <person name="Brodie E.L."/>
            <person name="Williams K.H."/>
            <person name="Hubbard S.S."/>
            <person name="Banfield J.F."/>
        </authorList>
    </citation>
    <scope>NUCLEOTIDE SEQUENCE [LARGE SCALE GENOMIC DNA]</scope>
</reference>
<proteinExistence type="inferred from homology"/>
<feature type="coiled-coil region" evidence="7">
    <location>
        <begin position="58"/>
        <end position="85"/>
    </location>
</feature>
<dbReference type="SUPFAM" id="SSF109604">
    <property type="entry name" value="HD-domain/PDEase-like"/>
    <property type="match status" value="1"/>
</dbReference>
<dbReference type="InterPro" id="IPR004087">
    <property type="entry name" value="KH_dom"/>
</dbReference>
<dbReference type="GO" id="GO:0016787">
    <property type="term" value="F:hydrolase activity"/>
    <property type="evidence" value="ECO:0007669"/>
    <property type="project" value="UniProtKB-KW"/>
</dbReference>
<keyword evidence="7" id="KW-0175">Coiled coil</keyword>
<evidence type="ECO:0000256" key="2">
    <source>
        <dbReference type="ARBA" id="ARBA00022759"/>
    </source>
</evidence>
<dbReference type="EC" id="3.1.-.-" evidence="5 6"/>
<organism evidence="9 10">
    <name type="scientific">Candidatus Woykebacteria bacterium RIFCSPHIGHO2_02_FULL_43_16b</name>
    <dbReference type="NCBI Taxonomy" id="1802601"/>
    <lineage>
        <taxon>Bacteria</taxon>
        <taxon>Candidatus Woykeibacteriota</taxon>
    </lineage>
</organism>
<dbReference type="GO" id="GO:0003723">
    <property type="term" value="F:RNA binding"/>
    <property type="evidence" value="ECO:0007669"/>
    <property type="project" value="UniProtKB-UniRule"/>
</dbReference>
<dbReference type="CDD" id="cd00077">
    <property type="entry name" value="HDc"/>
    <property type="match status" value="1"/>
</dbReference>
<dbReference type="SMART" id="SM00322">
    <property type="entry name" value="KH"/>
    <property type="match status" value="1"/>
</dbReference>
<dbReference type="Gene3D" id="1.10.3210.10">
    <property type="entry name" value="Hypothetical protein af1432"/>
    <property type="match status" value="1"/>
</dbReference>
<dbReference type="InterPro" id="IPR036612">
    <property type="entry name" value="KH_dom_type_1_sf"/>
</dbReference>
<dbReference type="NCBIfam" id="TIGR00277">
    <property type="entry name" value="HDIG"/>
    <property type="match status" value="1"/>
</dbReference>
<sequence>MSIEILAVLSSLLALGVGAGGALYYTKTRSKSAKLPQENDPEIIDAATRAKELVIEAKDEAFRIKKAAEDEARNIKRDAYEQERKLTSKEEVLERKSGVLEERERNIASRSEELKAKFEEVEKVKSEQIAKLERAAGLTREEARTLIMEAVESRLKEDISRKIKESETFARQEADKKAREILVDAMQSVATDYVPETTTSVVKLPDDEMKGRIIGKEGRNIRAFENATGVDVEIDETPGELRLSCFDPIRREVAKVSLEILVKDGRIQPARIEEVVAKTQKDIERVMRQAGEDLVYKAGIHNMPREIIDLLGRFKYRTSYGQNQWLHTLEVVKLASSMANQIGARVELAKQLALLHDIGKTVTHEVEGSHVDLGVDIAKRYGLHAEIVKGLAAQHEDDFPSIEAAIAAIADAISGARPGARRESVEEYIKRISSLENIATGFSGVEKAFAIEAGREVRVLVVPSEISDADITKLAHDIASKIQEQVVFPGEVKVNVIRETRAVDVAR</sequence>
<keyword evidence="2 5" id="KW-0255">Endonuclease</keyword>
<name>A0A1G1WPN6_9BACT</name>
<accession>A0A1G1WPN6</accession>
<dbReference type="SUPFAM" id="SSF54791">
    <property type="entry name" value="Eukaryotic type KH-domain (KH-domain type I)"/>
    <property type="match status" value="1"/>
</dbReference>
<evidence type="ECO:0000256" key="4">
    <source>
        <dbReference type="ARBA" id="ARBA00022884"/>
    </source>
</evidence>
<comment type="caution">
    <text evidence="9">The sequence shown here is derived from an EMBL/GenBank/DDBJ whole genome shotgun (WGS) entry which is preliminary data.</text>
</comment>
<dbReference type="InterPro" id="IPR003607">
    <property type="entry name" value="HD/PDEase_dom"/>
</dbReference>
<evidence type="ECO:0000313" key="10">
    <source>
        <dbReference type="Proteomes" id="UP000177821"/>
    </source>
</evidence>
<keyword evidence="4 5" id="KW-0694">RNA-binding</keyword>
<comment type="function">
    <text evidence="5">Endoribonuclease that initiates mRNA decay.</text>
</comment>
<dbReference type="PANTHER" id="PTHR12826">
    <property type="entry name" value="RIBONUCLEASE Y"/>
    <property type="match status" value="1"/>
</dbReference>
<comment type="similarity">
    <text evidence="5">Belongs to the RNase Y family.</text>
</comment>
<dbReference type="Pfam" id="PF01966">
    <property type="entry name" value="HD"/>
    <property type="match status" value="1"/>
</dbReference>
<evidence type="ECO:0000259" key="8">
    <source>
        <dbReference type="PROSITE" id="PS51831"/>
    </source>
</evidence>
<evidence type="ECO:0000256" key="1">
    <source>
        <dbReference type="ARBA" id="ARBA00022722"/>
    </source>
</evidence>
<dbReference type="Pfam" id="PF12072">
    <property type="entry name" value="RNase_Y_N"/>
    <property type="match status" value="1"/>
</dbReference>
<dbReference type="PROSITE" id="PS51831">
    <property type="entry name" value="HD"/>
    <property type="match status" value="1"/>
</dbReference>
<evidence type="ECO:0000256" key="3">
    <source>
        <dbReference type="ARBA" id="ARBA00022801"/>
    </source>
</evidence>
<dbReference type="InterPro" id="IPR022711">
    <property type="entry name" value="RNase_Y_N"/>
</dbReference>
<dbReference type="PANTHER" id="PTHR12826:SF15">
    <property type="entry name" value="RIBONUCLEASE Y"/>
    <property type="match status" value="1"/>
</dbReference>